<dbReference type="InterPro" id="IPR001279">
    <property type="entry name" value="Metallo-B-lactamas"/>
</dbReference>
<dbReference type="SUPFAM" id="SSF56281">
    <property type="entry name" value="Metallo-hydrolase/oxidoreductase"/>
    <property type="match status" value="1"/>
</dbReference>
<evidence type="ECO:0000256" key="1">
    <source>
        <dbReference type="ARBA" id="ARBA00007749"/>
    </source>
</evidence>
<evidence type="ECO:0000256" key="2">
    <source>
        <dbReference type="ARBA" id="ARBA00022723"/>
    </source>
</evidence>
<dbReference type="Pfam" id="PF00753">
    <property type="entry name" value="Lactamase_B"/>
    <property type="match status" value="1"/>
</dbReference>
<protein>
    <submittedName>
        <fullName evidence="7">MBL fold metallo-hydrolase</fullName>
    </submittedName>
</protein>
<keyword evidence="3 7" id="KW-0378">Hydrolase</keyword>
<comment type="caution">
    <text evidence="7">The sequence shown here is derived from an EMBL/GenBank/DDBJ whole genome shotgun (WGS) entry which is preliminary data.</text>
</comment>
<dbReference type="Gene3D" id="3.60.15.10">
    <property type="entry name" value="Ribonuclease Z/Hydroxyacylglutathione hydrolase-like"/>
    <property type="match status" value="1"/>
</dbReference>
<organism evidence="7 8">
    <name type="scientific">Neoaquamicrobium microcysteis</name>
    <dbReference type="NCBI Taxonomy" id="2682781"/>
    <lineage>
        <taxon>Bacteria</taxon>
        <taxon>Pseudomonadati</taxon>
        <taxon>Pseudomonadota</taxon>
        <taxon>Alphaproteobacteria</taxon>
        <taxon>Hyphomicrobiales</taxon>
        <taxon>Phyllobacteriaceae</taxon>
        <taxon>Neoaquamicrobium</taxon>
    </lineage>
</organism>
<dbReference type="Proteomes" id="UP000323258">
    <property type="component" value="Unassembled WGS sequence"/>
</dbReference>
<evidence type="ECO:0000256" key="4">
    <source>
        <dbReference type="ARBA" id="ARBA00022833"/>
    </source>
</evidence>
<keyword evidence="4" id="KW-0862">Zinc</keyword>
<accession>A0A5D4GRF3</accession>
<dbReference type="SMART" id="SM00849">
    <property type="entry name" value="Lactamase_B"/>
    <property type="match status" value="1"/>
</dbReference>
<dbReference type="AlphaFoldDB" id="A0A5D4GRF3"/>
<dbReference type="GO" id="GO:0046872">
    <property type="term" value="F:metal ion binding"/>
    <property type="evidence" value="ECO:0007669"/>
    <property type="project" value="UniProtKB-KW"/>
</dbReference>
<evidence type="ECO:0000259" key="6">
    <source>
        <dbReference type="SMART" id="SM00849"/>
    </source>
</evidence>
<reference evidence="7 8" key="1">
    <citation type="submission" date="2019-08" db="EMBL/GenBank/DDBJ databases">
        <authorList>
            <person name="Seo Y.L."/>
        </authorList>
    </citation>
    <scope>NUCLEOTIDE SEQUENCE [LARGE SCALE GENOMIC DNA]</scope>
    <source>
        <strain evidence="7 8">MaA-C15</strain>
    </source>
</reference>
<dbReference type="EMBL" id="VSZS01000066">
    <property type="protein sequence ID" value="TYR30523.1"/>
    <property type="molecule type" value="Genomic_DNA"/>
</dbReference>
<dbReference type="PANTHER" id="PTHR42978">
    <property type="entry name" value="QUORUM-QUENCHING LACTONASE YTNP-RELATED-RELATED"/>
    <property type="match status" value="1"/>
</dbReference>
<comment type="similarity">
    <text evidence="1">Belongs to the metallo-beta-lactamase superfamily.</text>
</comment>
<dbReference type="InterPro" id="IPR036866">
    <property type="entry name" value="RibonucZ/Hydroxyglut_hydro"/>
</dbReference>
<sequence length="391" mass="42913">MRDLDCRPDTATHQKRQTGPSQAASGSRKAHPQPARLPPAIVNGERVLPSRYGAPAPLKRSRHKFIARVTMRMTGSSERQDVNTIDSGALDLTPINESMGAAFPPESLFPDFSPHVFAEAPLVGTMPYYDAEKGKLVSSIHGWTFRLDGKLVLVDTGRGRHQDKGLANAPFFMSLAAAGIAPSDIDMVLLTHLHTDHIKNNTQCIDGRWEPAFRNARYVVGRREYAHWQADGAGLALYPEQASILREAITPIVEAGQLDLIDDDAEVFPGLRAMQVPGHTATQLAFILENGPDTFLFAADSFHHPLQVYRPDWGSSLCEDRATAYRTRMSLLDFCASRNAVLLASHFGGTHAGLIHRRGEGYGFEPIAILARRSLHSKQEVESAGVSRHTA</sequence>
<dbReference type="CDD" id="cd16277">
    <property type="entry name" value="metallo-hydrolase-like_MBL-fold"/>
    <property type="match status" value="1"/>
</dbReference>
<feature type="domain" description="Metallo-beta-lactamase" evidence="6">
    <location>
        <begin position="139"/>
        <end position="346"/>
    </location>
</feature>
<evidence type="ECO:0000313" key="7">
    <source>
        <dbReference type="EMBL" id="TYR30523.1"/>
    </source>
</evidence>
<evidence type="ECO:0000256" key="3">
    <source>
        <dbReference type="ARBA" id="ARBA00022801"/>
    </source>
</evidence>
<dbReference type="InterPro" id="IPR051013">
    <property type="entry name" value="MBL_superfamily_lactonases"/>
</dbReference>
<name>A0A5D4GRF3_9HYPH</name>
<dbReference type="PANTHER" id="PTHR42978:SF6">
    <property type="entry name" value="QUORUM-QUENCHING LACTONASE YTNP-RELATED"/>
    <property type="match status" value="1"/>
</dbReference>
<keyword evidence="2" id="KW-0479">Metal-binding</keyword>
<feature type="region of interest" description="Disordered" evidence="5">
    <location>
        <begin position="1"/>
        <end position="39"/>
    </location>
</feature>
<feature type="compositionally biased region" description="Basic and acidic residues" evidence="5">
    <location>
        <begin position="1"/>
        <end position="12"/>
    </location>
</feature>
<dbReference type="GO" id="GO:0016787">
    <property type="term" value="F:hydrolase activity"/>
    <property type="evidence" value="ECO:0007669"/>
    <property type="project" value="UniProtKB-KW"/>
</dbReference>
<keyword evidence="8" id="KW-1185">Reference proteome</keyword>
<gene>
    <name evidence="7" type="ORF">FY036_17570</name>
</gene>
<proteinExistence type="inferred from homology"/>
<evidence type="ECO:0000256" key="5">
    <source>
        <dbReference type="SAM" id="MobiDB-lite"/>
    </source>
</evidence>
<reference evidence="7 8" key="2">
    <citation type="submission" date="2019-09" db="EMBL/GenBank/DDBJ databases">
        <title>Mesorhizobium sp. MaA-C15 isolated from Microcystis aeruginosa.</title>
        <authorList>
            <person name="Jeong S.E."/>
            <person name="Jin H.M."/>
            <person name="Jeon C.O."/>
        </authorList>
    </citation>
    <scope>NUCLEOTIDE SEQUENCE [LARGE SCALE GENOMIC DNA]</scope>
    <source>
        <strain evidence="7 8">MaA-C15</strain>
    </source>
</reference>
<evidence type="ECO:0000313" key="8">
    <source>
        <dbReference type="Proteomes" id="UP000323258"/>
    </source>
</evidence>